<evidence type="ECO:0000313" key="3">
    <source>
        <dbReference type="WBParaSite" id="SVE_1813600.1"/>
    </source>
</evidence>
<proteinExistence type="predicted"/>
<accession>A0A0K0G0A1</accession>
<keyword evidence="1" id="KW-0732">Signal</keyword>
<reference evidence="2" key="1">
    <citation type="submission" date="2014-07" db="EMBL/GenBank/DDBJ databases">
        <authorList>
            <person name="Martin A.A"/>
            <person name="De Silva N."/>
        </authorList>
    </citation>
    <scope>NUCLEOTIDE SEQUENCE</scope>
</reference>
<dbReference type="AlphaFoldDB" id="A0A0K0G0A1"/>
<protein>
    <submittedName>
        <fullName evidence="3">Fimbrial protein</fullName>
    </submittedName>
</protein>
<sequence length="119" mass="13754">MYVSPTMFVKLYWLGAGLTLMPLSIQPHEVYGQNLFPFVLLNINGNTFLYDSKKSSNSTQLNCGNIIIKSGETSFDMIGWTYNIKWNNAKEDRTRIFLNNMDYPLPETPDECHDETENF</sequence>
<dbReference type="WBParaSite" id="SVE_1813600.1">
    <property type="protein sequence ID" value="SVE_1813600.1"/>
    <property type="gene ID" value="SVE_1813600"/>
</dbReference>
<dbReference type="Proteomes" id="UP000035680">
    <property type="component" value="Unassembled WGS sequence"/>
</dbReference>
<reference evidence="3" key="2">
    <citation type="submission" date="2015-08" db="UniProtKB">
        <authorList>
            <consortium name="WormBaseParasite"/>
        </authorList>
    </citation>
    <scope>IDENTIFICATION</scope>
</reference>
<organism evidence="2 3">
    <name type="scientific">Strongyloides venezuelensis</name>
    <name type="common">Threadworm</name>
    <dbReference type="NCBI Taxonomy" id="75913"/>
    <lineage>
        <taxon>Eukaryota</taxon>
        <taxon>Metazoa</taxon>
        <taxon>Ecdysozoa</taxon>
        <taxon>Nematoda</taxon>
        <taxon>Chromadorea</taxon>
        <taxon>Rhabditida</taxon>
        <taxon>Tylenchina</taxon>
        <taxon>Panagrolaimomorpha</taxon>
        <taxon>Strongyloidoidea</taxon>
        <taxon>Strongyloididae</taxon>
        <taxon>Strongyloides</taxon>
    </lineage>
</organism>
<name>A0A0K0G0A1_STRVS</name>
<evidence type="ECO:0000313" key="2">
    <source>
        <dbReference type="Proteomes" id="UP000035680"/>
    </source>
</evidence>
<feature type="signal peptide" evidence="1">
    <location>
        <begin position="1"/>
        <end position="32"/>
    </location>
</feature>
<feature type="chain" id="PRO_5005330326" evidence="1">
    <location>
        <begin position="33"/>
        <end position="119"/>
    </location>
</feature>
<evidence type="ECO:0000256" key="1">
    <source>
        <dbReference type="SAM" id="SignalP"/>
    </source>
</evidence>
<keyword evidence="2" id="KW-1185">Reference proteome</keyword>